<sequence>MSDAMTTEQFWITCYILGTHEESWEDVRHDEVGLIVHDEAGTPGGDFLDQYIVTSPVFGEHFAVNCRHFSLSMHESSLTVNQLGQKTHFSNEWTNHSRDQSEINRRLNVNYHEGIHYCNACNENSFKNLQLKTRVRLNPIQRSTIMMRY</sequence>
<gene>
    <name evidence="1" type="ORF">NTEN_LOCUS10726</name>
</gene>
<dbReference type="EMBL" id="CADCXU010016069">
    <property type="protein sequence ID" value="CAB0005249.1"/>
    <property type="molecule type" value="Genomic_DNA"/>
</dbReference>
<protein>
    <submittedName>
        <fullName evidence="1">Uncharacterized protein</fullName>
    </submittedName>
</protein>
<dbReference type="AlphaFoldDB" id="A0A6H5GV79"/>
<evidence type="ECO:0000313" key="2">
    <source>
        <dbReference type="Proteomes" id="UP000479000"/>
    </source>
</evidence>
<reference evidence="1 2" key="1">
    <citation type="submission" date="2020-02" db="EMBL/GenBank/DDBJ databases">
        <authorList>
            <person name="Ferguson B K."/>
        </authorList>
    </citation>
    <scope>NUCLEOTIDE SEQUENCE [LARGE SCALE GENOMIC DNA]</scope>
</reference>
<evidence type="ECO:0000313" key="1">
    <source>
        <dbReference type="EMBL" id="CAB0005249.1"/>
    </source>
</evidence>
<dbReference type="Proteomes" id="UP000479000">
    <property type="component" value="Unassembled WGS sequence"/>
</dbReference>
<keyword evidence="2" id="KW-1185">Reference proteome</keyword>
<name>A0A6H5GV79_9HEMI</name>
<accession>A0A6H5GV79</accession>
<organism evidence="1 2">
    <name type="scientific">Nesidiocoris tenuis</name>
    <dbReference type="NCBI Taxonomy" id="355587"/>
    <lineage>
        <taxon>Eukaryota</taxon>
        <taxon>Metazoa</taxon>
        <taxon>Ecdysozoa</taxon>
        <taxon>Arthropoda</taxon>
        <taxon>Hexapoda</taxon>
        <taxon>Insecta</taxon>
        <taxon>Pterygota</taxon>
        <taxon>Neoptera</taxon>
        <taxon>Paraneoptera</taxon>
        <taxon>Hemiptera</taxon>
        <taxon>Heteroptera</taxon>
        <taxon>Panheteroptera</taxon>
        <taxon>Cimicomorpha</taxon>
        <taxon>Miridae</taxon>
        <taxon>Dicyphina</taxon>
        <taxon>Nesidiocoris</taxon>
    </lineage>
</organism>
<proteinExistence type="predicted"/>